<organism evidence="3 4">
    <name type="scientific">Franzmannia qiaohouensis</name>
    <dbReference type="NCBI Taxonomy" id="1329370"/>
    <lineage>
        <taxon>Bacteria</taxon>
        <taxon>Pseudomonadati</taxon>
        <taxon>Pseudomonadota</taxon>
        <taxon>Gammaproteobacteria</taxon>
        <taxon>Oceanospirillales</taxon>
        <taxon>Halomonadaceae</taxon>
        <taxon>Franzmannia</taxon>
    </lineage>
</organism>
<comment type="caution">
    <text evidence="3">The sequence shown here is derived from an EMBL/GenBank/DDBJ whole genome shotgun (WGS) entry which is preliminary data.</text>
</comment>
<evidence type="ECO:0000259" key="2">
    <source>
        <dbReference type="Pfam" id="PF02120"/>
    </source>
</evidence>
<reference evidence="3 4" key="1">
    <citation type="submission" date="2023-04" db="EMBL/GenBank/DDBJ databases">
        <title>A long-awaited taxogenomic arrangement of the family Halomonadaceae.</title>
        <authorList>
            <person name="De La Haba R."/>
            <person name="Chuvochina M."/>
            <person name="Wittouck S."/>
            <person name="Arahal D.R."/>
            <person name="Sanchez-Porro C."/>
            <person name="Hugenholtz P."/>
            <person name="Ventosa A."/>
        </authorList>
    </citation>
    <scope>NUCLEOTIDE SEQUENCE [LARGE SCALE GENOMIC DNA]</scope>
    <source>
        <strain evidence="3 4">DSM 26770</strain>
    </source>
</reference>
<protein>
    <submittedName>
        <fullName evidence="3">Flagellar hook-length control protein FliK</fullName>
    </submittedName>
</protein>
<keyword evidence="3" id="KW-0282">Flagellum</keyword>
<feature type="compositionally biased region" description="Polar residues" evidence="1">
    <location>
        <begin position="166"/>
        <end position="175"/>
    </location>
</feature>
<dbReference type="Proteomes" id="UP001251374">
    <property type="component" value="Unassembled WGS sequence"/>
</dbReference>
<dbReference type="Gene3D" id="3.30.750.140">
    <property type="match status" value="1"/>
</dbReference>
<feature type="domain" description="Flagellar hook-length control protein-like C-terminal" evidence="2">
    <location>
        <begin position="354"/>
        <end position="422"/>
    </location>
</feature>
<proteinExistence type="predicted"/>
<dbReference type="Pfam" id="PF02120">
    <property type="entry name" value="Flg_hook"/>
    <property type="match status" value="1"/>
</dbReference>
<keyword evidence="3" id="KW-0969">Cilium</keyword>
<evidence type="ECO:0000313" key="4">
    <source>
        <dbReference type="Proteomes" id="UP001251374"/>
    </source>
</evidence>
<dbReference type="InterPro" id="IPR021136">
    <property type="entry name" value="Flagellar_hook_control-like_C"/>
</dbReference>
<keyword evidence="3" id="KW-0966">Cell projection</keyword>
<sequence length="436" mass="45703">MSGITPLLDTLLHQVLGKRVDLPTQRELNEPVRPTDPSRAPRAVHSDSRLDSRQPTVQGLTGAVAREGGRLPGPALPTGDAPASTHTHFSQAARTIADILVKFPAPPSTLRPAAPLVAPSQPAAVPAGQLATQLQSSINHSGLFYESHLGRWYRGELPRQALDAQPQMQLTQGQRAPQAAPATLSPSAGGGAMQWPAAPLSPRGALVFSGPFVPLGSPAASVALGMMTTAQPGAGGAANTLGAGGYIPLSSQPSFAAPGASASAPVASTAPPALPAQVAAQAMEGAEPVASRAAGQLAESTNELLQGLIRHQLEVLVTPILRWEGDVWSGIFMALMIQLPVERERSPPGEGGGAHEEEEPAWHSTLSLTLPALGEIHVDLRLKGERVALTLESVSRDVVQRLEEGKERLRDRLTARGFQEVALLARLRVEEGDHHE</sequence>
<evidence type="ECO:0000313" key="3">
    <source>
        <dbReference type="EMBL" id="MDR5905775.1"/>
    </source>
</evidence>
<name>A0ABU1HGQ4_9GAMM</name>
<dbReference type="RefSeq" id="WP_309720943.1">
    <property type="nucleotide sequence ID" value="NZ_JARWAM010000007.1"/>
</dbReference>
<feature type="region of interest" description="Disordered" evidence="1">
    <location>
        <begin position="166"/>
        <end position="194"/>
    </location>
</feature>
<dbReference type="EMBL" id="JARWAM010000007">
    <property type="protein sequence ID" value="MDR5905775.1"/>
    <property type="molecule type" value="Genomic_DNA"/>
</dbReference>
<feature type="region of interest" description="Disordered" evidence="1">
    <location>
        <begin position="22"/>
        <end position="87"/>
    </location>
</feature>
<accession>A0ABU1HGQ4</accession>
<gene>
    <name evidence="3" type="ORF">QC821_10860</name>
</gene>
<evidence type="ECO:0000256" key="1">
    <source>
        <dbReference type="SAM" id="MobiDB-lite"/>
    </source>
</evidence>
<keyword evidence="4" id="KW-1185">Reference proteome</keyword>
<dbReference type="InterPro" id="IPR038610">
    <property type="entry name" value="FliK-like_C_sf"/>
</dbReference>